<gene>
    <name evidence="6" type="ORF">CE91St55_63390</name>
</gene>
<dbReference type="AlphaFoldDB" id="A0A413LCC6"/>
<evidence type="ECO:0000256" key="3">
    <source>
        <dbReference type="ARBA" id="ARBA00022692"/>
    </source>
</evidence>
<dbReference type="GO" id="GO:0022857">
    <property type="term" value="F:transmembrane transporter activity"/>
    <property type="evidence" value="ECO:0007669"/>
    <property type="project" value="InterPro"/>
</dbReference>
<evidence type="ECO:0000256" key="4">
    <source>
        <dbReference type="ARBA" id="ARBA00022989"/>
    </source>
</evidence>
<keyword evidence="5" id="KW-0472">Membrane</keyword>
<sequence length="319" mass="34028">MKKILSSQRAIALLTLGVLFLFFSVFGSNFCTGDTMVNLLESTYYIICVSFGMTFVISTGGIDLSVGTVAMCGALVGGVAYNVWGLPMWFSLIIIVFTGMLFGILNGILVSYLNLPAFVATLGTMMMSQGAGYIISGVQTMRYPSISEPDGWFKRIFYKSLDGVPMGVIYMVILFAAAFFLFKYTKIGKYACAIGSNKEAARLSGVNVKRWGLLVYVISGIFAGLAGIFYAATYTAILPGSGSGIETNAIAATVIGGTSMTGGSGSMFGTIIGVFIMGILKNGLMTIGIQQQWQVLFTGAAVLLAVLLDIYRNNKIKRG</sequence>
<evidence type="ECO:0000256" key="5">
    <source>
        <dbReference type="ARBA" id="ARBA00023136"/>
    </source>
</evidence>
<evidence type="ECO:0000313" key="7">
    <source>
        <dbReference type="Proteomes" id="UP001055091"/>
    </source>
</evidence>
<evidence type="ECO:0000256" key="2">
    <source>
        <dbReference type="ARBA" id="ARBA00022475"/>
    </source>
</evidence>
<organism evidence="6 7">
    <name type="scientific">Hungatella hathewayi</name>
    <dbReference type="NCBI Taxonomy" id="154046"/>
    <lineage>
        <taxon>Bacteria</taxon>
        <taxon>Bacillati</taxon>
        <taxon>Bacillota</taxon>
        <taxon>Clostridia</taxon>
        <taxon>Lachnospirales</taxon>
        <taxon>Lachnospiraceae</taxon>
        <taxon>Hungatella</taxon>
    </lineage>
</organism>
<comment type="caution">
    <text evidence="6">The sequence shown here is derived from an EMBL/GenBank/DDBJ whole genome shotgun (WGS) entry which is preliminary data.</text>
</comment>
<name>A0A413LCC6_9FIRM</name>
<dbReference type="Pfam" id="PF02653">
    <property type="entry name" value="BPD_transp_2"/>
    <property type="match status" value="1"/>
</dbReference>
<dbReference type="GeneID" id="93150634"/>
<dbReference type="RefSeq" id="WP_006772071.1">
    <property type="nucleotide sequence ID" value="NZ_BQNJ01000002.1"/>
</dbReference>
<keyword evidence="3" id="KW-0812">Transmembrane</keyword>
<protein>
    <submittedName>
        <fullName evidence="6">Ribose ABC transporter permease</fullName>
    </submittedName>
</protein>
<accession>A0A413LCC6</accession>
<dbReference type="PANTHER" id="PTHR32196:SF72">
    <property type="entry name" value="RIBOSE IMPORT PERMEASE PROTEIN RBSC"/>
    <property type="match status" value="1"/>
</dbReference>
<keyword evidence="2" id="KW-1003">Cell membrane</keyword>
<dbReference type="PANTHER" id="PTHR32196">
    <property type="entry name" value="ABC TRANSPORTER PERMEASE PROTEIN YPHD-RELATED-RELATED"/>
    <property type="match status" value="1"/>
</dbReference>
<keyword evidence="4" id="KW-1133">Transmembrane helix</keyword>
<dbReference type="CDD" id="cd06579">
    <property type="entry name" value="TM_PBP1_transp_AraH_like"/>
    <property type="match status" value="1"/>
</dbReference>
<dbReference type="GO" id="GO:0005886">
    <property type="term" value="C:plasma membrane"/>
    <property type="evidence" value="ECO:0007669"/>
    <property type="project" value="UniProtKB-SubCell"/>
</dbReference>
<comment type="subcellular location">
    <subcellularLocation>
        <location evidence="1">Cell membrane</location>
        <topology evidence="1">Multi-pass membrane protein</topology>
    </subcellularLocation>
</comment>
<evidence type="ECO:0000256" key="1">
    <source>
        <dbReference type="ARBA" id="ARBA00004651"/>
    </source>
</evidence>
<reference evidence="6" key="1">
    <citation type="submission" date="2022-01" db="EMBL/GenBank/DDBJ databases">
        <title>Novel bile acid biosynthetic pathways are enriched in the microbiome of centenarians.</title>
        <authorList>
            <person name="Sato Y."/>
            <person name="Atarashi K."/>
            <person name="Plichta R.D."/>
            <person name="Arai Y."/>
            <person name="Sasajima S."/>
            <person name="Kearney M.S."/>
            <person name="Suda W."/>
            <person name="Takeshita K."/>
            <person name="Sasaki T."/>
            <person name="Okamoto S."/>
            <person name="Skelly N.A."/>
            <person name="Okamura Y."/>
            <person name="Vlamakis H."/>
            <person name="Li Y."/>
            <person name="Tanoue T."/>
            <person name="Takei H."/>
            <person name="Nittono H."/>
            <person name="Narushima S."/>
            <person name="Irie J."/>
            <person name="Itoh H."/>
            <person name="Moriya K."/>
            <person name="Sugiura Y."/>
            <person name="Suematsu M."/>
            <person name="Moritoki N."/>
            <person name="Shibata S."/>
            <person name="Littman R.D."/>
            <person name="Fischbach A.M."/>
            <person name="Uwamino Y."/>
            <person name="Inoue T."/>
            <person name="Honda A."/>
            <person name="Hattori M."/>
            <person name="Murai T."/>
            <person name="Xavier J.R."/>
            <person name="Hirose N."/>
            <person name="Honda K."/>
        </authorList>
    </citation>
    <scope>NUCLEOTIDE SEQUENCE</scope>
    <source>
        <strain evidence="6">CE91-St55</strain>
    </source>
</reference>
<dbReference type="EMBL" id="BQNJ01000002">
    <property type="protein sequence ID" value="GKH04358.1"/>
    <property type="molecule type" value="Genomic_DNA"/>
</dbReference>
<dbReference type="InterPro" id="IPR001851">
    <property type="entry name" value="ABC_transp_permease"/>
</dbReference>
<evidence type="ECO:0000313" key="6">
    <source>
        <dbReference type="EMBL" id="GKH04358.1"/>
    </source>
</evidence>
<proteinExistence type="predicted"/>
<dbReference type="Proteomes" id="UP001055091">
    <property type="component" value="Unassembled WGS sequence"/>
</dbReference>